<reference evidence="1" key="1">
    <citation type="submission" date="2020-02" db="EMBL/GenBank/DDBJ databases">
        <authorList>
            <person name="Scholz U."/>
            <person name="Mascher M."/>
            <person name="Fiebig A."/>
        </authorList>
    </citation>
    <scope>NUCLEOTIDE SEQUENCE</scope>
</reference>
<evidence type="ECO:0000313" key="2">
    <source>
        <dbReference type="Proteomes" id="UP000663760"/>
    </source>
</evidence>
<dbReference type="AlphaFoldDB" id="A0A811G733"/>
<sequence>MGAPPEHCQFNVCVTCTMSWASCKDRNPTFPPCKLPFGFLIIHRIPDWIMPLSAPVDDQEATEEDLSQSSTLLLSSRRWGDHGHIRAGHKEVRPVN</sequence>
<protein>
    <submittedName>
        <fullName evidence="1">Uncharacterized protein</fullName>
    </submittedName>
</protein>
<name>A0A811G733_SPIIN</name>
<evidence type="ECO:0000313" key="1">
    <source>
        <dbReference type="EMBL" id="CAB1184552.1"/>
    </source>
</evidence>
<organism evidence="1 2">
    <name type="scientific">Spirodela intermedia</name>
    <name type="common">Intermediate duckweed</name>
    <dbReference type="NCBI Taxonomy" id="51605"/>
    <lineage>
        <taxon>Eukaryota</taxon>
        <taxon>Viridiplantae</taxon>
        <taxon>Streptophyta</taxon>
        <taxon>Embryophyta</taxon>
        <taxon>Tracheophyta</taxon>
        <taxon>Spermatophyta</taxon>
        <taxon>Magnoliopsida</taxon>
        <taxon>Liliopsida</taxon>
        <taxon>Araceae</taxon>
        <taxon>Lemnoideae</taxon>
        <taxon>Spirodela</taxon>
    </lineage>
</organism>
<proteinExistence type="predicted"/>
<dbReference type="EMBL" id="CACVBZ020000006">
    <property type="protein sequence ID" value="CAB1184552.1"/>
    <property type="molecule type" value="Genomic_DNA"/>
</dbReference>
<dbReference type="PANTHER" id="PTHR47361:SF4">
    <property type="entry name" value="RING_U-BOX SUPERFAMILY PROTEIN"/>
    <property type="match status" value="1"/>
</dbReference>
<keyword evidence="2" id="KW-1185">Reference proteome</keyword>
<dbReference type="Proteomes" id="UP000663760">
    <property type="component" value="Unassembled WGS sequence"/>
</dbReference>
<comment type="caution">
    <text evidence="1">The sequence shown here is derived from an EMBL/GenBank/DDBJ whole genome shotgun (WGS) entry which is preliminary data.</text>
</comment>
<gene>
    <name evidence="1" type="ORF">SI8410_UN007787</name>
</gene>
<accession>A0A811G733</accession>
<dbReference type="PANTHER" id="PTHR47361">
    <property type="entry name" value="RING/U-BOX SUPERFAMILY PROTEIN"/>
    <property type="match status" value="1"/>
</dbReference>